<dbReference type="SUPFAM" id="SSF161098">
    <property type="entry name" value="MetI-like"/>
    <property type="match status" value="1"/>
</dbReference>
<dbReference type="GO" id="GO:0006865">
    <property type="term" value="P:amino acid transport"/>
    <property type="evidence" value="ECO:0007669"/>
    <property type="project" value="UniProtKB-KW"/>
</dbReference>
<dbReference type="InterPro" id="IPR000515">
    <property type="entry name" value="MetI-like"/>
</dbReference>
<dbReference type="NCBIfam" id="TIGR01726">
    <property type="entry name" value="HEQRo_perm_3TM"/>
    <property type="match status" value="1"/>
</dbReference>
<keyword evidence="2 8" id="KW-0813">Transport</keyword>
<evidence type="ECO:0000256" key="6">
    <source>
        <dbReference type="ARBA" id="ARBA00022989"/>
    </source>
</evidence>
<gene>
    <name evidence="10" type="ORF">PAHA3_4894</name>
</gene>
<dbReference type="FunFam" id="1.10.3720.10:FF:000033">
    <property type="entry name" value="Polar amino acid ABC transporter permease"/>
    <property type="match status" value="1"/>
</dbReference>
<evidence type="ECO:0000256" key="8">
    <source>
        <dbReference type="RuleBase" id="RU363032"/>
    </source>
</evidence>
<dbReference type="EMBL" id="BCNV01000006">
    <property type="protein sequence ID" value="GAS84773.1"/>
    <property type="molecule type" value="Genomic_DNA"/>
</dbReference>
<dbReference type="GO" id="GO:0043190">
    <property type="term" value="C:ATP-binding cassette (ABC) transporter complex"/>
    <property type="evidence" value="ECO:0007669"/>
    <property type="project" value="InterPro"/>
</dbReference>
<feature type="transmembrane region" description="Helical" evidence="8">
    <location>
        <begin position="185"/>
        <end position="208"/>
    </location>
</feature>
<evidence type="ECO:0000313" key="11">
    <source>
        <dbReference type="Proteomes" id="UP000069697"/>
    </source>
</evidence>
<evidence type="ECO:0000256" key="3">
    <source>
        <dbReference type="ARBA" id="ARBA00022475"/>
    </source>
</evidence>
<evidence type="ECO:0000313" key="10">
    <source>
        <dbReference type="EMBL" id="GAS84773.1"/>
    </source>
</evidence>
<evidence type="ECO:0000256" key="7">
    <source>
        <dbReference type="ARBA" id="ARBA00023136"/>
    </source>
</evidence>
<comment type="caution">
    <text evidence="10">The sequence shown here is derived from an EMBL/GenBank/DDBJ whole genome shotgun (WGS) entry which is preliminary data.</text>
</comment>
<sequence>MDFSGAYAWPNLRFLLQGFLITLQVAGLSIVFSFVLGTVLGTLRFTRIPILSQIVAVIVDTIRNLPLLLIIFFIHIVLPQLGIKMSVFWSTVVGLSLFEGAMIAEIVRSGLKSVERGQVEAARSSGLSYMQTLGGIIMPQALRRMSPPMVSQFISLLKDTSLAIIISLPELMHNVQILGGQSFDYIIPALLLAAVLYFVINYALSIVARRLEARMN</sequence>
<comment type="similarity">
    <text evidence="8">Belongs to the binding-protein-dependent transport system permease family.</text>
</comment>
<keyword evidence="4 8" id="KW-0812">Transmembrane</keyword>
<dbReference type="InterPro" id="IPR010065">
    <property type="entry name" value="AA_ABC_transptr_permease_3TM"/>
</dbReference>
<reference evidence="11" key="2">
    <citation type="submission" date="2016-01" db="EMBL/GenBank/DDBJ databases">
        <title>Draft Genome Sequence of Paenibacillus amylolyticus Heshi-A3 that Was Isolated from Fermented Rice Bran with Aging Salted Mackerel, Which Was Named Heshiko as Traditional Fermented Seafood in Japan.</title>
        <authorList>
            <person name="Akuzawa S."/>
            <person name="Nakagawa J."/>
            <person name="Kanekatsu T."/>
            <person name="Kubota E."/>
            <person name="Ohtake R."/>
            <person name="Suzuki T."/>
            <person name="Kanesaki Y."/>
        </authorList>
    </citation>
    <scope>NUCLEOTIDE SEQUENCE [LARGE SCALE GENOMIC DNA]</scope>
    <source>
        <strain evidence="11">Heshi-A3</strain>
    </source>
</reference>
<reference evidence="10 11" key="1">
    <citation type="journal article" date="2016" name="Genome Announc.">
        <title>Draft Genome Sequence of Paenibacillus amylolyticus Heshi-A3, Isolated from Fermented Rice Bran in a Japanese Fermented Seafood Dish.</title>
        <authorList>
            <person name="Akuzawa S."/>
            <person name="Nagaoka J."/>
            <person name="Kanekatsu M."/>
            <person name="Kubota E."/>
            <person name="Ohtake R."/>
            <person name="Suzuki T."/>
            <person name="Kanesaki Y."/>
        </authorList>
    </citation>
    <scope>NUCLEOTIDE SEQUENCE [LARGE SCALE GENOMIC DNA]</scope>
    <source>
        <strain evidence="10 11">Heshi-A3</strain>
    </source>
</reference>
<dbReference type="AlphaFoldDB" id="A0A100VRJ8"/>
<proteinExistence type="inferred from homology"/>
<dbReference type="Proteomes" id="UP000069697">
    <property type="component" value="Unassembled WGS sequence"/>
</dbReference>
<keyword evidence="5" id="KW-0029">Amino-acid transport</keyword>
<feature type="transmembrane region" description="Helical" evidence="8">
    <location>
        <begin position="64"/>
        <end position="81"/>
    </location>
</feature>
<accession>A0A100VRJ8</accession>
<evidence type="ECO:0000256" key="1">
    <source>
        <dbReference type="ARBA" id="ARBA00004651"/>
    </source>
</evidence>
<evidence type="ECO:0000256" key="2">
    <source>
        <dbReference type="ARBA" id="ARBA00022448"/>
    </source>
</evidence>
<feature type="transmembrane region" description="Helical" evidence="8">
    <location>
        <begin position="20"/>
        <end position="43"/>
    </location>
</feature>
<dbReference type="CDD" id="cd06261">
    <property type="entry name" value="TM_PBP2"/>
    <property type="match status" value="1"/>
</dbReference>
<dbReference type="InterPro" id="IPR035906">
    <property type="entry name" value="MetI-like_sf"/>
</dbReference>
<dbReference type="Gene3D" id="1.10.3720.10">
    <property type="entry name" value="MetI-like"/>
    <property type="match status" value="1"/>
</dbReference>
<keyword evidence="7 8" id="KW-0472">Membrane</keyword>
<evidence type="ECO:0000256" key="4">
    <source>
        <dbReference type="ARBA" id="ARBA00022692"/>
    </source>
</evidence>
<feature type="domain" description="ABC transmembrane type-1" evidence="9">
    <location>
        <begin position="19"/>
        <end position="208"/>
    </location>
</feature>
<dbReference type="PANTHER" id="PTHR30614:SF41">
    <property type="entry name" value="INNER MEMBRANE AMINO-ACID ABC TRANSPORTER PERMEASE PROTEIN YHDY"/>
    <property type="match status" value="1"/>
</dbReference>
<protein>
    <submittedName>
        <fullName evidence="10">Glutamine ABC transporter permease</fullName>
    </submittedName>
</protein>
<dbReference type="RefSeq" id="WP_062837172.1">
    <property type="nucleotide sequence ID" value="NZ_BCNV01000006.1"/>
</dbReference>
<keyword evidence="3" id="KW-1003">Cell membrane</keyword>
<comment type="subcellular location">
    <subcellularLocation>
        <location evidence="1 8">Cell membrane</location>
        <topology evidence="1 8">Multi-pass membrane protein</topology>
    </subcellularLocation>
</comment>
<dbReference type="GO" id="GO:0022857">
    <property type="term" value="F:transmembrane transporter activity"/>
    <property type="evidence" value="ECO:0007669"/>
    <property type="project" value="InterPro"/>
</dbReference>
<dbReference type="PANTHER" id="PTHR30614">
    <property type="entry name" value="MEMBRANE COMPONENT OF AMINO ACID ABC TRANSPORTER"/>
    <property type="match status" value="1"/>
</dbReference>
<dbReference type="PROSITE" id="PS50928">
    <property type="entry name" value="ABC_TM1"/>
    <property type="match status" value="1"/>
</dbReference>
<evidence type="ECO:0000259" key="9">
    <source>
        <dbReference type="PROSITE" id="PS50928"/>
    </source>
</evidence>
<name>A0A100VRJ8_PAEAM</name>
<evidence type="ECO:0000256" key="5">
    <source>
        <dbReference type="ARBA" id="ARBA00022970"/>
    </source>
</evidence>
<dbReference type="InterPro" id="IPR043429">
    <property type="entry name" value="ArtM/GltK/GlnP/TcyL/YhdX-like"/>
</dbReference>
<organism evidence="10 11">
    <name type="scientific">Paenibacillus amylolyticus</name>
    <dbReference type="NCBI Taxonomy" id="1451"/>
    <lineage>
        <taxon>Bacteria</taxon>
        <taxon>Bacillati</taxon>
        <taxon>Bacillota</taxon>
        <taxon>Bacilli</taxon>
        <taxon>Bacillales</taxon>
        <taxon>Paenibacillaceae</taxon>
        <taxon>Paenibacillus</taxon>
    </lineage>
</organism>
<dbReference type="Pfam" id="PF00528">
    <property type="entry name" value="BPD_transp_1"/>
    <property type="match status" value="1"/>
</dbReference>
<keyword evidence="6 8" id="KW-1133">Transmembrane helix</keyword>